<keyword evidence="3 12" id="KW-0052">Apoplast</keyword>
<protein>
    <recommendedName>
        <fullName evidence="12">Germin-like protein</fullName>
    </recommendedName>
</protein>
<sequence length="181" mass="19307">PVQDFCVTDASSSIEMNGFPCKDEAKVVSSDFRSSLLIKPGNTSNSLRSALTIGTAASFHGLNTQGLSFARIDYSEGGTVQPHYHPRASEVLFVLEGTLRAGFIDTQNKLFSETLREGDLFVFPVGMLHFIQNVGRGKAVSLSSLNSQNPGAVLVAKALFASVPAVPDDVLARAFKISDGQ</sequence>
<feature type="disulfide bond" evidence="11">
    <location>
        <begin position="6"/>
        <end position="21"/>
    </location>
</feature>
<dbReference type="GO" id="GO:0010497">
    <property type="term" value="P:plasmodesmata-mediated intercellular transport"/>
    <property type="evidence" value="ECO:0007669"/>
    <property type="project" value="UniProtKB-ARBA"/>
</dbReference>
<evidence type="ECO:0000256" key="5">
    <source>
        <dbReference type="ARBA" id="ARBA00022723"/>
    </source>
</evidence>
<evidence type="ECO:0000256" key="10">
    <source>
        <dbReference type="PIRSR" id="PIRSR601929-2"/>
    </source>
</evidence>
<evidence type="ECO:0000259" key="13">
    <source>
        <dbReference type="SMART" id="SM00835"/>
    </source>
</evidence>
<dbReference type="PROSITE" id="PS00725">
    <property type="entry name" value="GERMIN"/>
    <property type="match status" value="1"/>
</dbReference>
<name>A0AA38GQG7_TAXCH</name>
<evidence type="ECO:0000256" key="4">
    <source>
        <dbReference type="ARBA" id="ARBA00022525"/>
    </source>
</evidence>
<dbReference type="SMART" id="SM00835">
    <property type="entry name" value="Cupin_1"/>
    <property type="match status" value="1"/>
</dbReference>
<keyword evidence="5 9" id="KW-0479">Metal-binding</keyword>
<evidence type="ECO:0000313" key="14">
    <source>
        <dbReference type="EMBL" id="KAH9326155.1"/>
    </source>
</evidence>
<evidence type="ECO:0000256" key="3">
    <source>
        <dbReference type="ARBA" id="ARBA00022523"/>
    </source>
</evidence>
<accession>A0AA38GQG7</accession>
<dbReference type="PRINTS" id="PR00325">
    <property type="entry name" value="GERMIN"/>
</dbReference>
<evidence type="ECO:0000256" key="1">
    <source>
        <dbReference type="ARBA" id="ARBA00004271"/>
    </source>
</evidence>
<organism evidence="14 15">
    <name type="scientific">Taxus chinensis</name>
    <name type="common">Chinese yew</name>
    <name type="synonym">Taxus wallichiana var. chinensis</name>
    <dbReference type="NCBI Taxonomy" id="29808"/>
    <lineage>
        <taxon>Eukaryota</taxon>
        <taxon>Viridiplantae</taxon>
        <taxon>Streptophyta</taxon>
        <taxon>Embryophyta</taxon>
        <taxon>Tracheophyta</taxon>
        <taxon>Spermatophyta</taxon>
        <taxon>Pinopsida</taxon>
        <taxon>Pinidae</taxon>
        <taxon>Conifers II</taxon>
        <taxon>Cupressales</taxon>
        <taxon>Taxaceae</taxon>
        <taxon>Taxus</taxon>
    </lineage>
</organism>
<dbReference type="OMA" id="CKDEAKV"/>
<evidence type="ECO:0000256" key="11">
    <source>
        <dbReference type="PIRSR" id="PIRSR601929-3"/>
    </source>
</evidence>
<dbReference type="InterPro" id="IPR011051">
    <property type="entry name" value="RmlC_Cupin_sf"/>
</dbReference>
<comment type="subcellular location">
    <subcellularLocation>
        <location evidence="1 12">Secreted</location>
        <location evidence="1 12">Extracellular space</location>
        <location evidence="1 12">Apoplast</location>
    </subcellularLocation>
</comment>
<dbReference type="Gene3D" id="2.60.120.10">
    <property type="entry name" value="Jelly Rolls"/>
    <property type="match status" value="1"/>
</dbReference>
<dbReference type="Pfam" id="PF00190">
    <property type="entry name" value="Cupin_1"/>
    <property type="match status" value="1"/>
</dbReference>
<comment type="caution">
    <text evidence="14">The sequence shown here is derived from an EMBL/GenBank/DDBJ whole genome shotgun (WGS) entry which is preliminary data.</text>
</comment>
<evidence type="ECO:0000256" key="2">
    <source>
        <dbReference type="ARBA" id="ARBA00007456"/>
    </source>
</evidence>
<keyword evidence="7 11" id="KW-1015">Disulfide bond</keyword>
<dbReference type="CDD" id="cd02241">
    <property type="entry name" value="cupin_OxOx"/>
    <property type="match status" value="1"/>
</dbReference>
<keyword evidence="6" id="KW-0732">Signal</keyword>
<dbReference type="EMBL" id="JAHRHJ020000002">
    <property type="protein sequence ID" value="KAH9326155.1"/>
    <property type="molecule type" value="Genomic_DNA"/>
</dbReference>
<feature type="non-terminal residue" evidence="14">
    <location>
        <position position="1"/>
    </location>
</feature>
<evidence type="ECO:0000313" key="15">
    <source>
        <dbReference type="Proteomes" id="UP000824469"/>
    </source>
</evidence>
<feature type="domain" description="Cupin type-1" evidence="13">
    <location>
        <begin position="35"/>
        <end position="181"/>
    </location>
</feature>
<comment type="similarity">
    <text evidence="2 12">Belongs to the germin family.</text>
</comment>
<dbReference type="InterPro" id="IPR006045">
    <property type="entry name" value="Cupin_1"/>
</dbReference>
<feature type="binding site" evidence="10">
    <location>
        <position position="129"/>
    </location>
    <ligand>
        <name>Mn(2+)</name>
        <dbReference type="ChEBI" id="CHEBI:29035"/>
    </ligand>
</feature>
<dbReference type="AlphaFoldDB" id="A0AA38GQG7"/>
<dbReference type="InterPro" id="IPR019780">
    <property type="entry name" value="Germin_Mn-BS"/>
</dbReference>
<proteinExistence type="inferred from homology"/>
<dbReference type="FunFam" id="2.60.120.10:FF:000025">
    <property type="entry name" value="germin-like protein subfamily 2 member 1"/>
    <property type="match status" value="1"/>
</dbReference>
<dbReference type="GO" id="GO:0048046">
    <property type="term" value="C:apoplast"/>
    <property type="evidence" value="ECO:0007669"/>
    <property type="project" value="UniProtKB-SubCell"/>
</dbReference>
<dbReference type="InterPro" id="IPR014710">
    <property type="entry name" value="RmlC-like_jellyroll"/>
</dbReference>
<dbReference type="GO" id="GO:2000280">
    <property type="term" value="P:regulation of root development"/>
    <property type="evidence" value="ECO:0007669"/>
    <property type="project" value="UniProtKB-ARBA"/>
</dbReference>
<feature type="binding site" evidence="9">
    <location>
        <position position="90"/>
    </location>
    <ligand>
        <name>oxalate</name>
        <dbReference type="ChEBI" id="CHEBI:30623"/>
    </ligand>
</feature>
<feature type="non-terminal residue" evidence="14">
    <location>
        <position position="181"/>
    </location>
</feature>
<dbReference type="PANTHER" id="PTHR31238">
    <property type="entry name" value="GERMIN-LIKE PROTEIN SUBFAMILY 3 MEMBER 3"/>
    <property type="match status" value="1"/>
</dbReference>
<dbReference type="GO" id="GO:0030145">
    <property type="term" value="F:manganese ion binding"/>
    <property type="evidence" value="ECO:0007669"/>
    <property type="project" value="UniProtKB-UniRule"/>
</dbReference>
<gene>
    <name evidence="14" type="ORF">KI387_006333</name>
</gene>
<feature type="binding site" evidence="9">
    <location>
        <position position="85"/>
    </location>
    <ligand>
        <name>oxalate</name>
        <dbReference type="ChEBI" id="CHEBI:30623"/>
    </ligand>
</feature>
<feature type="binding site" evidence="10">
    <location>
        <position position="90"/>
    </location>
    <ligand>
        <name>Mn(2+)</name>
        <dbReference type="ChEBI" id="CHEBI:29035"/>
    </ligand>
</feature>
<feature type="binding site" evidence="10">
    <location>
        <position position="83"/>
    </location>
    <ligand>
        <name>Mn(2+)</name>
        <dbReference type="ChEBI" id="CHEBI:29035"/>
    </ligand>
</feature>
<evidence type="ECO:0000256" key="9">
    <source>
        <dbReference type="PIRSR" id="PIRSR601929-1"/>
    </source>
</evidence>
<feature type="binding site" evidence="10">
    <location>
        <position position="85"/>
    </location>
    <ligand>
        <name>Mn(2+)</name>
        <dbReference type="ChEBI" id="CHEBI:29035"/>
    </ligand>
</feature>
<evidence type="ECO:0000256" key="12">
    <source>
        <dbReference type="RuleBase" id="RU366015"/>
    </source>
</evidence>
<keyword evidence="4 12" id="KW-0964">Secreted</keyword>
<reference evidence="14 15" key="1">
    <citation type="journal article" date="2021" name="Nat. Plants">
        <title>The Taxus genome provides insights into paclitaxel biosynthesis.</title>
        <authorList>
            <person name="Xiong X."/>
            <person name="Gou J."/>
            <person name="Liao Q."/>
            <person name="Li Y."/>
            <person name="Zhou Q."/>
            <person name="Bi G."/>
            <person name="Li C."/>
            <person name="Du R."/>
            <person name="Wang X."/>
            <person name="Sun T."/>
            <person name="Guo L."/>
            <person name="Liang H."/>
            <person name="Lu P."/>
            <person name="Wu Y."/>
            <person name="Zhang Z."/>
            <person name="Ro D.K."/>
            <person name="Shang Y."/>
            <person name="Huang S."/>
            <person name="Yan J."/>
        </authorList>
    </citation>
    <scope>NUCLEOTIDE SEQUENCE [LARGE SCALE GENOMIC DNA]</scope>
    <source>
        <strain evidence="14">Ta-2019</strain>
    </source>
</reference>
<evidence type="ECO:0000256" key="8">
    <source>
        <dbReference type="ARBA" id="ARBA00023211"/>
    </source>
</evidence>
<dbReference type="Proteomes" id="UP000824469">
    <property type="component" value="Unassembled WGS sequence"/>
</dbReference>
<evidence type="ECO:0000256" key="7">
    <source>
        <dbReference type="ARBA" id="ARBA00023157"/>
    </source>
</evidence>
<dbReference type="SUPFAM" id="SSF51182">
    <property type="entry name" value="RmlC-like cupins"/>
    <property type="match status" value="1"/>
</dbReference>
<dbReference type="InterPro" id="IPR001929">
    <property type="entry name" value="Germin"/>
</dbReference>
<keyword evidence="15" id="KW-1185">Reference proteome</keyword>
<keyword evidence="8 9" id="KW-0464">Manganese</keyword>
<dbReference type="GO" id="GO:0009506">
    <property type="term" value="C:plasmodesma"/>
    <property type="evidence" value="ECO:0007669"/>
    <property type="project" value="UniProtKB-ARBA"/>
</dbReference>
<evidence type="ECO:0000256" key="6">
    <source>
        <dbReference type="ARBA" id="ARBA00022729"/>
    </source>
</evidence>